<keyword evidence="2" id="KW-1185">Reference proteome</keyword>
<name>A0A8J2ML50_COTCN</name>
<reference evidence="1" key="1">
    <citation type="submission" date="2021-04" db="EMBL/GenBank/DDBJ databases">
        <authorList>
            <person name="Chebbi M.A.C M."/>
        </authorList>
    </citation>
    <scope>NUCLEOTIDE SEQUENCE</scope>
</reference>
<organism evidence="1 2">
    <name type="scientific">Cotesia congregata</name>
    <name type="common">Parasitoid wasp</name>
    <name type="synonym">Apanteles congregatus</name>
    <dbReference type="NCBI Taxonomy" id="51543"/>
    <lineage>
        <taxon>Eukaryota</taxon>
        <taxon>Metazoa</taxon>
        <taxon>Ecdysozoa</taxon>
        <taxon>Arthropoda</taxon>
        <taxon>Hexapoda</taxon>
        <taxon>Insecta</taxon>
        <taxon>Pterygota</taxon>
        <taxon>Neoptera</taxon>
        <taxon>Endopterygota</taxon>
        <taxon>Hymenoptera</taxon>
        <taxon>Apocrita</taxon>
        <taxon>Ichneumonoidea</taxon>
        <taxon>Braconidae</taxon>
        <taxon>Microgastrinae</taxon>
        <taxon>Cotesia</taxon>
    </lineage>
</organism>
<gene>
    <name evidence="1" type="ORF">HICCMSTLAB_LOCUS6746</name>
</gene>
<evidence type="ECO:0000313" key="2">
    <source>
        <dbReference type="Proteomes" id="UP000786811"/>
    </source>
</evidence>
<dbReference type="OrthoDB" id="10285341at2759"/>
<proteinExistence type="predicted"/>
<comment type="caution">
    <text evidence="1">The sequence shown here is derived from an EMBL/GenBank/DDBJ whole genome shotgun (WGS) entry which is preliminary data.</text>
</comment>
<sequence>MYYPYEYLWYHDLRRWTYAEDDHLIYLRTRHYDVRFNTTWRDVKLFNLNWWQDIANDAVFRRRNKDVYDCYDRFCKLVDKFMELRVMDRKERPYWEHYKMLRWFFHDCRNKFPDN</sequence>
<dbReference type="Proteomes" id="UP000786811">
    <property type="component" value="Unassembled WGS sequence"/>
</dbReference>
<evidence type="ECO:0000313" key="1">
    <source>
        <dbReference type="EMBL" id="CAG5093319.1"/>
    </source>
</evidence>
<accession>A0A8J2ML50</accession>
<protein>
    <submittedName>
        <fullName evidence="1">Uncharacterized protein</fullName>
    </submittedName>
</protein>
<dbReference type="AlphaFoldDB" id="A0A8J2ML50"/>
<dbReference type="EMBL" id="CAJNRD030001120">
    <property type="protein sequence ID" value="CAG5093319.1"/>
    <property type="molecule type" value="Genomic_DNA"/>
</dbReference>